<dbReference type="Proteomes" id="UP000521676">
    <property type="component" value="Unassembled WGS sequence"/>
</dbReference>
<dbReference type="Proteomes" id="UP001431572">
    <property type="component" value="Chromosome 1"/>
</dbReference>
<dbReference type="PROSITE" id="PS00584">
    <property type="entry name" value="PFKB_KINASES_2"/>
    <property type="match status" value="1"/>
</dbReference>
<evidence type="ECO:0000256" key="1">
    <source>
        <dbReference type="ARBA" id="ARBA00010688"/>
    </source>
</evidence>
<dbReference type="EMBL" id="CP128399">
    <property type="protein sequence ID" value="WJW66179.1"/>
    <property type="molecule type" value="Genomic_DNA"/>
</dbReference>
<keyword evidence="10" id="KW-1185">Reference proteome</keyword>
<accession>A0A8T7LQJ3</accession>
<sequence length="322" mass="34423">MAKPEVIALGEALIDITPRLPGGNIVATGEMYMSASGAPAIVAAALAKLGTATGFIGKVGADFFGYHLKDALDVLGVDTAGLAFDKDHNTGLAFVNWDERGNAQYLFYRKPSADTMLATTDINPEYIAQAKVLHFGSLMLATEPSGEATRFALQVARENKLILSYDINLRLAGWRDEATARAGVSYPLDFATIVKVNRQELAFLTGVDDPAEGTAKLWRENYGLVIVTLDKDGCYYRTANANGKVAGFEAKSVDTVGAGDGFIAGVLDMLNRGRFAFGDEALIRKACLQGNAVGSLAVSRQGAIPSLPARPKVERLFRTRII</sequence>
<dbReference type="Pfam" id="PF00294">
    <property type="entry name" value="PfkB"/>
    <property type="match status" value="1"/>
</dbReference>
<reference evidence="7 9" key="1">
    <citation type="submission" date="2020-06" db="EMBL/GenBank/DDBJ databases">
        <title>Anoxygenic phototrophic Chloroflexota member uses a Type I reaction center.</title>
        <authorList>
            <person name="Tsuji J.M."/>
            <person name="Shaw N.A."/>
            <person name="Nagashima S."/>
            <person name="Venkiteswaran J."/>
            <person name="Schiff S.L."/>
            <person name="Hanada S."/>
            <person name="Tank M."/>
            <person name="Neufeld J.D."/>
        </authorList>
    </citation>
    <scope>NUCLEOTIDE SEQUENCE [LARGE SCALE GENOMIC DNA]</scope>
    <source>
        <strain evidence="7">L227-S17</strain>
    </source>
</reference>
<proteinExistence type="inferred from homology"/>
<dbReference type="SUPFAM" id="SSF53613">
    <property type="entry name" value="Ribokinase-like"/>
    <property type="match status" value="1"/>
</dbReference>
<evidence type="ECO:0000256" key="2">
    <source>
        <dbReference type="ARBA" id="ARBA00022679"/>
    </source>
</evidence>
<dbReference type="CDD" id="cd01167">
    <property type="entry name" value="bac_FRK"/>
    <property type="match status" value="1"/>
</dbReference>
<dbReference type="AlphaFoldDB" id="A0A8T7LQJ3"/>
<dbReference type="InterPro" id="IPR029056">
    <property type="entry name" value="Ribokinase-like"/>
</dbReference>
<gene>
    <name evidence="7" type="ORF">HXX08_00250</name>
    <name evidence="8" type="ORF">OZ401_001969</name>
</gene>
<evidence type="ECO:0000313" key="8">
    <source>
        <dbReference type="EMBL" id="WJW66179.1"/>
    </source>
</evidence>
<evidence type="ECO:0000256" key="4">
    <source>
        <dbReference type="ARBA" id="ARBA00022777"/>
    </source>
</evidence>
<feature type="domain" description="Carbohydrate kinase PfkB" evidence="6">
    <location>
        <begin position="5"/>
        <end position="309"/>
    </location>
</feature>
<comment type="similarity">
    <text evidence="1">Belongs to the carbohydrate kinase PfkB family.</text>
</comment>
<dbReference type="EMBL" id="JACATZ010000001">
    <property type="protein sequence ID" value="NWJ44284.1"/>
    <property type="molecule type" value="Genomic_DNA"/>
</dbReference>
<evidence type="ECO:0000313" key="7">
    <source>
        <dbReference type="EMBL" id="NWJ44284.1"/>
    </source>
</evidence>
<keyword evidence="5" id="KW-0067">ATP-binding</keyword>
<dbReference type="InterPro" id="IPR002173">
    <property type="entry name" value="Carboh/pur_kinase_PfkB_CS"/>
</dbReference>
<dbReference type="InterPro" id="IPR050306">
    <property type="entry name" value="PfkB_Carbo_kinase"/>
</dbReference>
<evidence type="ECO:0000256" key="3">
    <source>
        <dbReference type="ARBA" id="ARBA00022741"/>
    </source>
</evidence>
<keyword evidence="3" id="KW-0547">Nucleotide-binding</keyword>
<dbReference type="InterPro" id="IPR011611">
    <property type="entry name" value="PfkB_dom"/>
</dbReference>
<dbReference type="GO" id="GO:0005524">
    <property type="term" value="F:ATP binding"/>
    <property type="evidence" value="ECO:0007669"/>
    <property type="project" value="UniProtKB-KW"/>
</dbReference>
<protein>
    <submittedName>
        <fullName evidence="7">Carbohydrate kinase</fullName>
    </submittedName>
</protein>
<dbReference type="PANTHER" id="PTHR43085:SF1">
    <property type="entry name" value="PSEUDOURIDINE KINASE-RELATED"/>
    <property type="match status" value="1"/>
</dbReference>
<reference evidence="8" key="2">
    <citation type="journal article" date="2024" name="Nature">
        <title>Anoxygenic phototroph of the Chloroflexota uses a type I reaction centre.</title>
        <authorList>
            <person name="Tsuji J.M."/>
            <person name="Shaw N.A."/>
            <person name="Nagashima S."/>
            <person name="Venkiteswaran J.J."/>
            <person name="Schiff S.L."/>
            <person name="Watanabe T."/>
            <person name="Fukui M."/>
            <person name="Hanada S."/>
            <person name="Tank M."/>
            <person name="Neufeld J.D."/>
        </authorList>
    </citation>
    <scope>NUCLEOTIDE SEQUENCE</scope>
    <source>
        <strain evidence="8">L227-S17</strain>
    </source>
</reference>
<evidence type="ECO:0000313" key="9">
    <source>
        <dbReference type="Proteomes" id="UP000521676"/>
    </source>
</evidence>
<dbReference type="RefSeq" id="WP_341468060.1">
    <property type="nucleotide sequence ID" value="NZ_CP128399.1"/>
</dbReference>
<keyword evidence="2" id="KW-0808">Transferase</keyword>
<evidence type="ECO:0000256" key="5">
    <source>
        <dbReference type="ARBA" id="ARBA00022840"/>
    </source>
</evidence>
<name>A0A8T7LQJ3_9CHLR</name>
<dbReference type="Gene3D" id="3.40.1190.20">
    <property type="match status" value="1"/>
</dbReference>
<keyword evidence="4 7" id="KW-0418">Kinase</keyword>
<dbReference type="GO" id="GO:0016301">
    <property type="term" value="F:kinase activity"/>
    <property type="evidence" value="ECO:0007669"/>
    <property type="project" value="UniProtKB-KW"/>
</dbReference>
<evidence type="ECO:0000313" key="10">
    <source>
        <dbReference type="Proteomes" id="UP001431572"/>
    </source>
</evidence>
<evidence type="ECO:0000259" key="6">
    <source>
        <dbReference type="Pfam" id="PF00294"/>
    </source>
</evidence>
<organism evidence="7 9">
    <name type="scientific">Candidatus Chlorohelix allophototropha</name>
    <dbReference type="NCBI Taxonomy" id="3003348"/>
    <lineage>
        <taxon>Bacteria</taxon>
        <taxon>Bacillati</taxon>
        <taxon>Chloroflexota</taxon>
        <taxon>Chloroflexia</taxon>
        <taxon>Candidatus Chloroheliales</taxon>
        <taxon>Candidatus Chloroheliaceae</taxon>
        <taxon>Candidatus Chlorohelix</taxon>
    </lineage>
</organism>
<dbReference type="PANTHER" id="PTHR43085">
    <property type="entry name" value="HEXOKINASE FAMILY MEMBER"/>
    <property type="match status" value="1"/>
</dbReference>